<comment type="caution">
    <text evidence="1">The sequence shown here is derived from an EMBL/GenBank/DDBJ whole genome shotgun (WGS) entry which is preliminary data.</text>
</comment>
<dbReference type="OrthoDB" id="184880at2759"/>
<dbReference type="Gene3D" id="3.40.50.150">
    <property type="entry name" value="Vaccinia Virus protein VP39"/>
    <property type="match status" value="1"/>
</dbReference>
<gene>
    <name evidence="1" type="primary">tcpN_1</name>
    <name evidence="1" type="ORF">LARI1_G005628</name>
</gene>
<evidence type="ECO:0000313" key="1">
    <source>
        <dbReference type="EMBL" id="TVY15381.1"/>
    </source>
</evidence>
<dbReference type="InterPro" id="IPR029063">
    <property type="entry name" value="SAM-dependent_MTases_sf"/>
</dbReference>
<dbReference type="SUPFAM" id="SSF53335">
    <property type="entry name" value="S-adenosyl-L-methionine-dependent methyltransferases"/>
    <property type="match status" value="1"/>
</dbReference>
<reference evidence="1 2" key="1">
    <citation type="submission" date="2018-05" db="EMBL/GenBank/DDBJ databases">
        <title>Whole genome sequencing for identification of molecular markers to develop diagnostic detection tools for the regulated plant pathogen Lachnellula willkommii.</title>
        <authorList>
            <person name="Giroux E."/>
            <person name="Bilodeau G."/>
        </authorList>
    </citation>
    <scope>NUCLEOTIDE SEQUENCE [LARGE SCALE GENOMIC DNA]</scope>
    <source>
        <strain evidence="1 2">CBS 203.66</strain>
    </source>
</reference>
<organism evidence="1 2">
    <name type="scientific">Lachnellula arida</name>
    <dbReference type="NCBI Taxonomy" id="1316785"/>
    <lineage>
        <taxon>Eukaryota</taxon>
        <taxon>Fungi</taxon>
        <taxon>Dikarya</taxon>
        <taxon>Ascomycota</taxon>
        <taxon>Pezizomycotina</taxon>
        <taxon>Leotiomycetes</taxon>
        <taxon>Helotiales</taxon>
        <taxon>Lachnaceae</taxon>
        <taxon>Lachnellula</taxon>
    </lineage>
</organism>
<protein>
    <submittedName>
        <fullName evidence="1">N-methyltransferase tcpN</fullName>
    </submittedName>
</protein>
<sequence>MTTNTLLEPQAMNTYESIPKGIYALKRDFSASTRLTAQHYLWKDALKFNLHPSIPAENKSVRIADVATGNCIWLLDVAREVSETALLDGFDISLDQCPPSPWLPANIHLHTWNIFEEPPKEFIETFDVVHIRLITVAIKNNDPRPVLANLRKLLKLIVFLLYLEPGGYLQWDEADSVDWTVKSVHSSVATDAVQRLFQQLCGSHDWKRSMVEILNNNGFKNSQLHRVEYDLTMARFWNDVYMSTWDEFAKMIVKKPDESSQLSREAMEQVRDGSAICCPKLVWVSQKV</sequence>
<dbReference type="Proteomes" id="UP000469559">
    <property type="component" value="Unassembled WGS sequence"/>
</dbReference>
<dbReference type="AlphaFoldDB" id="A0A8T9B7P1"/>
<keyword evidence="2" id="KW-1185">Reference proteome</keyword>
<proteinExistence type="predicted"/>
<evidence type="ECO:0000313" key="2">
    <source>
        <dbReference type="Proteomes" id="UP000469559"/>
    </source>
</evidence>
<name>A0A8T9B7P1_9HELO</name>
<dbReference type="EMBL" id="QGMF01000511">
    <property type="protein sequence ID" value="TVY15381.1"/>
    <property type="molecule type" value="Genomic_DNA"/>
</dbReference>
<accession>A0A8T9B7P1</accession>